<dbReference type="Gene3D" id="3.40.630.30">
    <property type="match status" value="1"/>
</dbReference>
<feature type="domain" description="N-acetyltransferase" evidence="2">
    <location>
        <begin position="5"/>
        <end position="88"/>
    </location>
</feature>
<dbReference type="RefSeq" id="WP_246407981.1">
    <property type="nucleotide sequence ID" value="NZ_CP060414.2"/>
</dbReference>
<protein>
    <submittedName>
        <fullName evidence="3">Acetyltransferase family protein</fullName>
    </submittedName>
</protein>
<dbReference type="PROSITE" id="PS51186">
    <property type="entry name" value="GNAT"/>
    <property type="match status" value="1"/>
</dbReference>
<dbReference type="InterPro" id="IPR031165">
    <property type="entry name" value="GNAT_YJDJ"/>
</dbReference>
<evidence type="ECO:0000259" key="2">
    <source>
        <dbReference type="PROSITE" id="PS51729"/>
    </source>
</evidence>
<dbReference type="KEGG" id="nmus:H7A79_2672"/>
<dbReference type="InterPro" id="IPR016181">
    <property type="entry name" value="Acyl_CoA_acyltransferase"/>
</dbReference>
<dbReference type="GO" id="GO:0016747">
    <property type="term" value="F:acyltransferase activity, transferring groups other than amino-acyl groups"/>
    <property type="evidence" value="ECO:0007669"/>
    <property type="project" value="InterPro"/>
</dbReference>
<evidence type="ECO:0000313" key="4">
    <source>
        <dbReference type="Proteomes" id="UP000516412"/>
    </source>
</evidence>
<reference evidence="3" key="1">
    <citation type="submission" date="2024-06" db="EMBL/GenBank/DDBJ databases">
        <title>Complete Genome Sequence of mouse commensal type strain Neisseria musculi.</title>
        <authorList>
            <person name="Thapa E."/>
            <person name="Aluvathingal J."/>
            <person name="Nadendla S."/>
            <person name="Mehta A."/>
            <person name="Tettelin H."/>
            <person name="Weyand N.J."/>
        </authorList>
    </citation>
    <scope>NUCLEOTIDE SEQUENCE</scope>
    <source>
        <strain evidence="3">NW831</strain>
    </source>
</reference>
<dbReference type="PANTHER" id="PTHR31435:SF9">
    <property type="entry name" value="PROTEIN NATD1"/>
    <property type="match status" value="1"/>
</dbReference>
<dbReference type="PROSITE" id="PS51729">
    <property type="entry name" value="GNAT_YJDJ"/>
    <property type="match status" value="1"/>
</dbReference>
<keyword evidence="4" id="KW-1185">Reference proteome</keyword>
<gene>
    <name evidence="3" type="ORF">H7A79_2672</name>
</gene>
<dbReference type="Pfam" id="PF14542">
    <property type="entry name" value="Acetyltransf_CG"/>
    <property type="match status" value="1"/>
</dbReference>
<dbReference type="InterPro" id="IPR000182">
    <property type="entry name" value="GNAT_dom"/>
</dbReference>
<proteinExistence type="predicted"/>
<dbReference type="EMBL" id="CP060414">
    <property type="protein sequence ID" value="QNT59936.1"/>
    <property type="molecule type" value="Genomic_DNA"/>
</dbReference>
<dbReference type="CDD" id="cd04301">
    <property type="entry name" value="NAT_SF"/>
    <property type="match status" value="1"/>
</dbReference>
<sequence>MNTVKYFPEKQKFSLLQDFDEAGYLTYRIENGAWNIDHTVIYPAYRGKGLARLLVEAAAAEAAGQNIALTAGCSYAAAVLAERSGETR</sequence>
<name>A0A7H1ME71_9NEIS</name>
<evidence type="ECO:0000259" key="1">
    <source>
        <dbReference type="PROSITE" id="PS51186"/>
    </source>
</evidence>
<organism evidence="3 4">
    <name type="scientific">Neisseria musculi</name>
    <dbReference type="NCBI Taxonomy" id="1815583"/>
    <lineage>
        <taxon>Bacteria</taxon>
        <taxon>Pseudomonadati</taxon>
        <taxon>Pseudomonadota</taxon>
        <taxon>Betaproteobacteria</taxon>
        <taxon>Neisseriales</taxon>
        <taxon>Neisseriaceae</taxon>
        <taxon>Neisseria</taxon>
    </lineage>
</organism>
<dbReference type="PANTHER" id="PTHR31435">
    <property type="entry name" value="PROTEIN NATD1"/>
    <property type="match status" value="1"/>
</dbReference>
<evidence type="ECO:0000313" key="3">
    <source>
        <dbReference type="EMBL" id="QNT59936.1"/>
    </source>
</evidence>
<feature type="domain" description="N-acetyltransferase" evidence="1">
    <location>
        <begin position="1"/>
        <end position="88"/>
    </location>
</feature>
<dbReference type="Proteomes" id="UP000516412">
    <property type="component" value="Chromosome"/>
</dbReference>
<dbReference type="InterPro" id="IPR045057">
    <property type="entry name" value="Gcn5-rel_NAT"/>
</dbReference>
<accession>A0A7H1ME71</accession>
<dbReference type="SUPFAM" id="SSF55729">
    <property type="entry name" value="Acyl-CoA N-acyltransferases (Nat)"/>
    <property type="match status" value="1"/>
</dbReference>
<dbReference type="AlphaFoldDB" id="A0A7H1ME71"/>